<name>A0A2G6KHH1_9BACT</name>
<evidence type="ECO:0000259" key="11">
    <source>
        <dbReference type="Pfam" id="PF12804"/>
    </source>
</evidence>
<dbReference type="GO" id="GO:0006777">
    <property type="term" value="P:Mo-molybdopterin cofactor biosynthetic process"/>
    <property type="evidence" value="ECO:0007669"/>
    <property type="project" value="UniProtKB-KW"/>
</dbReference>
<dbReference type="Pfam" id="PF12804">
    <property type="entry name" value="NTP_transf_3"/>
    <property type="match status" value="1"/>
</dbReference>
<dbReference type="SUPFAM" id="SSF53448">
    <property type="entry name" value="Nucleotide-diphospho-sugar transferases"/>
    <property type="match status" value="1"/>
</dbReference>
<dbReference type="EC" id="2.7.7.77" evidence="8"/>
<dbReference type="InterPro" id="IPR025877">
    <property type="entry name" value="MobA-like_NTP_Trfase"/>
</dbReference>
<dbReference type="AlphaFoldDB" id="A0A2G6KHH1"/>
<dbReference type="PANTHER" id="PTHR19136:SF81">
    <property type="entry name" value="MOLYBDENUM COFACTOR GUANYLYLTRANSFERASE"/>
    <property type="match status" value="1"/>
</dbReference>
<keyword evidence="4 8" id="KW-0547">Nucleotide-binding</keyword>
<dbReference type="EMBL" id="PDSK01000064">
    <property type="protein sequence ID" value="PIE35085.1"/>
    <property type="molecule type" value="Genomic_DNA"/>
</dbReference>
<comment type="similarity">
    <text evidence="8">Belongs to the MobA family.</text>
</comment>
<dbReference type="GO" id="GO:0061603">
    <property type="term" value="F:molybdenum cofactor guanylyltransferase activity"/>
    <property type="evidence" value="ECO:0007669"/>
    <property type="project" value="UniProtKB-EC"/>
</dbReference>
<feature type="binding site" evidence="8">
    <location>
        <position position="83"/>
    </location>
    <ligand>
        <name>GTP</name>
        <dbReference type="ChEBI" id="CHEBI:37565"/>
    </ligand>
</feature>
<comment type="cofactor">
    <cofactor evidence="8">
        <name>Mg(2+)</name>
        <dbReference type="ChEBI" id="CHEBI:18420"/>
    </cofactor>
</comment>
<dbReference type="HAMAP" id="MF_00316">
    <property type="entry name" value="MobA"/>
    <property type="match status" value="1"/>
</dbReference>
<keyword evidence="10" id="KW-0472">Membrane</keyword>
<comment type="catalytic activity">
    <reaction evidence="8">
        <text>Mo-molybdopterin + GTP + H(+) = Mo-molybdopterin guanine dinucleotide + diphosphate</text>
        <dbReference type="Rhea" id="RHEA:34243"/>
        <dbReference type="ChEBI" id="CHEBI:15378"/>
        <dbReference type="ChEBI" id="CHEBI:33019"/>
        <dbReference type="ChEBI" id="CHEBI:37565"/>
        <dbReference type="ChEBI" id="CHEBI:71302"/>
        <dbReference type="ChEBI" id="CHEBI:71310"/>
        <dbReference type="EC" id="2.7.7.77"/>
    </reaction>
</comment>
<evidence type="ECO:0000256" key="7">
    <source>
        <dbReference type="ARBA" id="ARBA00023150"/>
    </source>
</evidence>
<keyword evidence="12" id="KW-0548">Nucleotidyltransferase</keyword>
<comment type="domain">
    <text evidence="8">The N-terminal domain determines nucleotide recognition and specific binding, while the C-terminal domain determines the specific binding to the target protein.</text>
</comment>
<dbReference type="Proteomes" id="UP000230821">
    <property type="component" value="Unassembled WGS sequence"/>
</dbReference>
<keyword evidence="10" id="KW-0812">Transmembrane</keyword>
<dbReference type="GO" id="GO:0005737">
    <property type="term" value="C:cytoplasm"/>
    <property type="evidence" value="ECO:0007669"/>
    <property type="project" value="UniProtKB-SubCell"/>
</dbReference>
<keyword evidence="3 8" id="KW-0479">Metal-binding</keyword>
<keyword evidence="5 8" id="KW-0460">Magnesium</keyword>
<evidence type="ECO:0000256" key="4">
    <source>
        <dbReference type="ARBA" id="ARBA00022741"/>
    </source>
</evidence>
<dbReference type="CDD" id="cd02503">
    <property type="entry name" value="MobA"/>
    <property type="match status" value="1"/>
</dbReference>
<dbReference type="PANTHER" id="PTHR19136">
    <property type="entry name" value="MOLYBDENUM COFACTOR GUANYLYLTRANSFERASE"/>
    <property type="match status" value="1"/>
</dbReference>
<accession>A0A2G6KHH1</accession>
<keyword evidence="10" id="KW-1133">Transmembrane helix</keyword>
<feature type="binding site" evidence="8">
    <location>
        <begin position="26"/>
        <end position="28"/>
    </location>
    <ligand>
        <name>GTP</name>
        <dbReference type="ChEBI" id="CHEBI:37565"/>
    </ligand>
</feature>
<dbReference type="GO" id="GO:0005525">
    <property type="term" value="F:GTP binding"/>
    <property type="evidence" value="ECO:0007669"/>
    <property type="project" value="UniProtKB-UniRule"/>
</dbReference>
<keyword evidence="1 8" id="KW-0963">Cytoplasm</keyword>
<dbReference type="Gene3D" id="3.90.550.10">
    <property type="entry name" value="Spore Coat Polysaccharide Biosynthesis Protein SpsA, Chain A"/>
    <property type="match status" value="1"/>
</dbReference>
<comment type="subcellular location">
    <subcellularLocation>
        <location evidence="8">Cytoplasm</location>
    </subcellularLocation>
</comment>
<comment type="caution">
    <text evidence="12">The sequence shown here is derived from an EMBL/GenBank/DDBJ whole genome shotgun (WGS) entry which is preliminary data.</text>
</comment>
<evidence type="ECO:0000256" key="10">
    <source>
        <dbReference type="SAM" id="Phobius"/>
    </source>
</evidence>
<sequence>MDDQEIERTFFILHSSFFILMTAVIIAGGQSRRMKCDKAFLELGEKMLIQRVLDVLIPLFPSIIINSNTPDAFRDWDYPVISDVSPGKGALGGIYTALLHGQTEYVFCVACDMPLLQPDFIRFMRDSLEGEDALVPRTPDGCHPLHAIYSRHCAPAIEDLFRDDQLKISHLFSLVHTRYVDEQTIRQFDPDLESFLNINTSEEFLLARKIVEDENRAAYNRPSVEQSTRGHDKTGFRPRFNTPRANGEHDA</sequence>
<evidence type="ECO:0000256" key="2">
    <source>
        <dbReference type="ARBA" id="ARBA00022679"/>
    </source>
</evidence>
<evidence type="ECO:0000256" key="8">
    <source>
        <dbReference type="HAMAP-Rule" id="MF_00316"/>
    </source>
</evidence>
<organism evidence="12 13">
    <name type="scientific">candidate division KSB3 bacterium</name>
    <dbReference type="NCBI Taxonomy" id="2044937"/>
    <lineage>
        <taxon>Bacteria</taxon>
        <taxon>candidate division KSB3</taxon>
    </lineage>
</organism>
<keyword evidence="2 8" id="KW-0808">Transferase</keyword>
<reference evidence="12 13" key="1">
    <citation type="submission" date="2017-10" db="EMBL/GenBank/DDBJ databases">
        <title>Novel microbial diversity and functional potential in the marine mammal oral microbiome.</title>
        <authorList>
            <person name="Dudek N.K."/>
            <person name="Sun C.L."/>
            <person name="Burstein D."/>
            <person name="Kantor R.S."/>
            <person name="Aliaga Goltsman D.S."/>
            <person name="Bik E.M."/>
            <person name="Thomas B.C."/>
            <person name="Banfield J.F."/>
            <person name="Relman D.A."/>
        </authorList>
    </citation>
    <scope>NUCLEOTIDE SEQUENCE [LARGE SCALE GENOMIC DNA]</scope>
    <source>
        <strain evidence="12">DOLJORAL78_47_16</strain>
    </source>
</reference>
<proteinExistence type="inferred from homology"/>
<feature type="binding site" evidence="8">
    <location>
        <position position="112"/>
    </location>
    <ligand>
        <name>GTP</name>
        <dbReference type="ChEBI" id="CHEBI:37565"/>
    </ligand>
</feature>
<keyword evidence="7 8" id="KW-0501">Molybdenum cofactor biosynthesis</keyword>
<evidence type="ECO:0000313" key="13">
    <source>
        <dbReference type="Proteomes" id="UP000230821"/>
    </source>
</evidence>
<comment type="function">
    <text evidence="8">Transfers a GMP moiety from GTP to Mo-molybdopterin (Mo-MPT) cofactor (Moco or molybdenum cofactor) to form Mo-molybdopterin guanine dinucleotide (Mo-MGD) cofactor.</text>
</comment>
<feature type="transmembrane region" description="Helical" evidence="10">
    <location>
        <begin position="12"/>
        <end position="29"/>
    </location>
</feature>
<evidence type="ECO:0000256" key="9">
    <source>
        <dbReference type="SAM" id="MobiDB-lite"/>
    </source>
</evidence>
<evidence type="ECO:0000256" key="3">
    <source>
        <dbReference type="ARBA" id="ARBA00022723"/>
    </source>
</evidence>
<feature type="binding site" evidence="8">
    <location>
        <position position="112"/>
    </location>
    <ligand>
        <name>Mg(2+)</name>
        <dbReference type="ChEBI" id="CHEBI:18420"/>
    </ligand>
</feature>
<evidence type="ECO:0000313" key="12">
    <source>
        <dbReference type="EMBL" id="PIE35085.1"/>
    </source>
</evidence>
<evidence type="ECO:0000256" key="6">
    <source>
        <dbReference type="ARBA" id="ARBA00023134"/>
    </source>
</evidence>
<dbReference type="InterPro" id="IPR013482">
    <property type="entry name" value="Molybde_CF_guanTrfase"/>
</dbReference>
<protein>
    <recommendedName>
        <fullName evidence="8">Probable molybdenum cofactor guanylyltransferase</fullName>
        <shortName evidence="8">MoCo guanylyltransferase</shortName>
        <ecNumber evidence="8">2.7.7.77</ecNumber>
    </recommendedName>
    <alternativeName>
        <fullName evidence="8">GTP:molybdopterin guanylyltransferase</fullName>
    </alternativeName>
    <alternativeName>
        <fullName evidence="8">Mo-MPT guanylyltransferase</fullName>
    </alternativeName>
    <alternativeName>
        <fullName evidence="8">Molybdopterin guanylyltransferase</fullName>
    </alternativeName>
    <alternativeName>
        <fullName evidence="8">Molybdopterin-guanine dinucleotide synthase</fullName>
        <shortName evidence="8">MGD synthase</shortName>
    </alternativeName>
</protein>
<dbReference type="GO" id="GO:0046872">
    <property type="term" value="F:metal ion binding"/>
    <property type="evidence" value="ECO:0007669"/>
    <property type="project" value="UniProtKB-KW"/>
</dbReference>
<feature type="binding site" evidence="8">
    <location>
        <position position="38"/>
    </location>
    <ligand>
        <name>GTP</name>
        <dbReference type="ChEBI" id="CHEBI:37565"/>
    </ligand>
</feature>
<dbReference type="InterPro" id="IPR029044">
    <property type="entry name" value="Nucleotide-diphossugar_trans"/>
</dbReference>
<gene>
    <name evidence="8" type="primary">mobA</name>
    <name evidence="12" type="ORF">CSA56_05645</name>
</gene>
<feature type="region of interest" description="Disordered" evidence="9">
    <location>
        <begin position="216"/>
        <end position="251"/>
    </location>
</feature>
<keyword evidence="6 8" id="KW-0342">GTP-binding</keyword>
<evidence type="ECO:0000256" key="5">
    <source>
        <dbReference type="ARBA" id="ARBA00022842"/>
    </source>
</evidence>
<feature type="binding site" evidence="8">
    <location>
        <position position="66"/>
    </location>
    <ligand>
        <name>GTP</name>
        <dbReference type="ChEBI" id="CHEBI:37565"/>
    </ligand>
</feature>
<evidence type="ECO:0000256" key="1">
    <source>
        <dbReference type="ARBA" id="ARBA00022490"/>
    </source>
</evidence>
<feature type="domain" description="MobA-like NTP transferase" evidence="11">
    <location>
        <begin position="23"/>
        <end position="165"/>
    </location>
</feature>